<dbReference type="SUPFAM" id="SSF46689">
    <property type="entry name" value="Homeodomain-like"/>
    <property type="match status" value="1"/>
</dbReference>
<organism evidence="6 7">
    <name type="scientific">Dyella choica</name>
    <dbReference type="NCBI Taxonomy" id="1927959"/>
    <lineage>
        <taxon>Bacteria</taxon>
        <taxon>Pseudomonadati</taxon>
        <taxon>Pseudomonadota</taxon>
        <taxon>Gammaproteobacteria</taxon>
        <taxon>Lysobacterales</taxon>
        <taxon>Rhodanobacteraceae</taxon>
        <taxon>Dyella</taxon>
    </lineage>
</organism>
<dbReference type="InterPro" id="IPR018060">
    <property type="entry name" value="HTH_AraC"/>
</dbReference>
<keyword evidence="4" id="KW-0804">Transcription</keyword>
<dbReference type="PROSITE" id="PS01124">
    <property type="entry name" value="HTH_ARAC_FAMILY_2"/>
    <property type="match status" value="1"/>
</dbReference>
<dbReference type="FunFam" id="1.10.10.60:FF:000132">
    <property type="entry name" value="AraC family transcriptional regulator"/>
    <property type="match status" value="1"/>
</dbReference>
<dbReference type="PANTHER" id="PTHR11019">
    <property type="entry name" value="HTH-TYPE TRANSCRIPTIONAL REGULATOR NIMR"/>
    <property type="match status" value="1"/>
</dbReference>
<evidence type="ECO:0000313" key="6">
    <source>
        <dbReference type="EMBL" id="RUL78196.1"/>
    </source>
</evidence>
<evidence type="ECO:0000259" key="5">
    <source>
        <dbReference type="PROSITE" id="PS01124"/>
    </source>
</evidence>
<evidence type="ECO:0000256" key="2">
    <source>
        <dbReference type="ARBA" id="ARBA00023015"/>
    </source>
</evidence>
<evidence type="ECO:0000256" key="1">
    <source>
        <dbReference type="ARBA" id="ARBA00022491"/>
    </source>
</evidence>
<dbReference type="AlphaFoldDB" id="A0A3S0PK44"/>
<accession>A0A3S0PK44</accession>
<dbReference type="InterPro" id="IPR011051">
    <property type="entry name" value="RmlC_Cupin_sf"/>
</dbReference>
<keyword evidence="1" id="KW-0678">Repressor</keyword>
<dbReference type="EMBL" id="RYYV01000003">
    <property type="protein sequence ID" value="RUL78196.1"/>
    <property type="molecule type" value="Genomic_DNA"/>
</dbReference>
<reference evidence="6 7" key="1">
    <citation type="submission" date="2018-12" db="EMBL/GenBank/DDBJ databases">
        <title>Dyella dinghuensis sp. nov. DHOA06 and Dyella choica sp. nov. 4M-K27, isolated from forest soil.</title>
        <authorList>
            <person name="Qiu L.-H."/>
            <person name="Gao Z.-H."/>
        </authorList>
    </citation>
    <scope>NUCLEOTIDE SEQUENCE [LARGE SCALE GENOMIC DNA]</scope>
    <source>
        <strain evidence="6 7">4M-K27</strain>
    </source>
</reference>
<name>A0A3S0PK44_9GAMM</name>
<dbReference type="RefSeq" id="WP_126683632.1">
    <property type="nucleotide sequence ID" value="NZ_RYYV01000003.1"/>
</dbReference>
<comment type="caution">
    <text evidence="6">The sequence shown here is derived from an EMBL/GenBank/DDBJ whole genome shotgun (WGS) entry which is preliminary data.</text>
</comment>
<dbReference type="SUPFAM" id="SSF51182">
    <property type="entry name" value="RmlC-like cupins"/>
    <property type="match status" value="1"/>
</dbReference>
<dbReference type="Proteomes" id="UP000274358">
    <property type="component" value="Unassembled WGS sequence"/>
</dbReference>
<gene>
    <name evidence="6" type="ORF">EKH80_04970</name>
</gene>
<dbReference type="GO" id="GO:0043565">
    <property type="term" value="F:sequence-specific DNA binding"/>
    <property type="evidence" value="ECO:0007669"/>
    <property type="project" value="InterPro"/>
</dbReference>
<keyword evidence="7" id="KW-1185">Reference proteome</keyword>
<evidence type="ECO:0000256" key="3">
    <source>
        <dbReference type="ARBA" id="ARBA00023125"/>
    </source>
</evidence>
<dbReference type="InterPro" id="IPR009057">
    <property type="entry name" value="Homeodomain-like_sf"/>
</dbReference>
<dbReference type="SMART" id="SM00342">
    <property type="entry name" value="HTH_ARAC"/>
    <property type="match status" value="1"/>
</dbReference>
<evidence type="ECO:0000313" key="7">
    <source>
        <dbReference type="Proteomes" id="UP000274358"/>
    </source>
</evidence>
<dbReference type="InterPro" id="IPR014710">
    <property type="entry name" value="RmlC-like_jellyroll"/>
</dbReference>
<dbReference type="InterPro" id="IPR020449">
    <property type="entry name" value="Tscrpt_reg_AraC-type_HTH"/>
</dbReference>
<dbReference type="Gene3D" id="1.10.10.60">
    <property type="entry name" value="Homeodomain-like"/>
    <property type="match status" value="2"/>
</dbReference>
<feature type="domain" description="HTH araC/xylS-type" evidence="5">
    <location>
        <begin position="157"/>
        <end position="257"/>
    </location>
</feature>
<keyword evidence="3" id="KW-0238">DNA-binding</keyword>
<sequence>MRNTRVIGYEDIPRDVVATGNDYPAGLVLPGHRHKRGQCLYAVTGVLTVMTSEGSWVVPPYRALWIPAGIIHAVHMGGLTSTRSAYVLPEVAAQADLPEHCTVISVSPLLHALLSEAVDLPAEYTLGTRDDYLMRLLVQEIARMPALPLNTPLPQDSKLAALCRSLLESPSLDVDIDSMARRADMSRRSFTRLFREQTGMSFSAWRQQACLMAALVRLGRGQSVTHVAMELGYSSTSAFTAAFRRTLGATPSHYLIAGSTS</sequence>
<dbReference type="Gene3D" id="2.60.120.10">
    <property type="entry name" value="Jelly Rolls"/>
    <property type="match status" value="1"/>
</dbReference>
<dbReference type="Pfam" id="PF12833">
    <property type="entry name" value="HTH_18"/>
    <property type="match status" value="1"/>
</dbReference>
<keyword evidence="2" id="KW-0805">Transcription regulation</keyword>
<dbReference type="CDD" id="cd06124">
    <property type="entry name" value="cupin_NimR-like_N"/>
    <property type="match status" value="1"/>
</dbReference>
<proteinExistence type="predicted"/>
<protein>
    <submittedName>
        <fullName evidence="6">AraC family transcriptional regulator</fullName>
    </submittedName>
</protein>
<dbReference type="PRINTS" id="PR00032">
    <property type="entry name" value="HTHARAC"/>
</dbReference>
<evidence type="ECO:0000256" key="4">
    <source>
        <dbReference type="ARBA" id="ARBA00023163"/>
    </source>
</evidence>
<dbReference type="OrthoDB" id="9804543at2"/>
<dbReference type="GO" id="GO:0003700">
    <property type="term" value="F:DNA-binding transcription factor activity"/>
    <property type="evidence" value="ECO:0007669"/>
    <property type="project" value="InterPro"/>
</dbReference>
<dbReference type="PANTHER" id="PTHR11019:SF159">
    <property type="entry name" value="TRANSCRIPTIONAL REGULATOR-RELATED"/>
    <property type="match status" value="1"/>
</dbReference>